<evidence type="ECO:0000256" key="3">
    <source>
        <dbReference type="ARBA" id="ARBA00022692"/>
    </source>
</evidence>
<feature type="transmembrane region" description="Helical" evidence="6">
    <location>
        <begin position="12"/>
        <end position="33"/>
    </location>
</feature>
<comment type="caution">
    <text evidence="7">The sequence shown here is derived from an EMBL/GenBank/DDBJ whole genome shotgun (WGS) entry which is preliminary data.</text>
</comment>
<feature type="transmembrane region" description="Helical" evidence="6">
    <location>
        <begin position="65"/>
        <end position="88"/>
    </location>
</feature>
<feature type="transmembrane region" description="Helical" evidence="6">
    <location>
        <begin position="154"/>
        <end position="170"/>
    </location>
</feature>
<feature type="transmembrane region" description="Helical" evidence="6">
    <location>
        <begin position="282"/>
        <end position="299"/>
    </location>
</feature>
<feature type="transmembrane region" description="Helical" evidence="6">
    <location>
        <begin position="39"/>
        <end position="58"/>
    </location>
</feature>
<name>A0ABR9ZNU3_9FIRM</name>
<feature type="transmembrane region" description="Helical" evidence="6">
    <location>
        <begin position="201"/>
        <end position="227"/>
    </location>
</feature>
<keyword evidence="5 6" id="KW-0472">Membrane</keyword>
<dbReference type="PANTHER" id="PTHR43370">
    <property type="entry name" value="SUGAR ABC TRANSPORTER INTEGRAL MEMBRANE PROTEIN-RELATED"/>
    <property type="match status" value="1"/>
</dbReference>
<evidence type="ECO:0000256" key="5">
    <source>
        <dbReference type="ARBA" id="ARBA00023136"/>
    </source>
</evidence>
<evidence type="ECO:0000313" key="7">
    <source>
        <dbReference type="EMBL" id="MBF4691986.1"/>
    </source>
</evidence>
<dbReference type="RefSeq" id="WP_194700212.1">
    <property type="nucleotide sequence ID" value="NZ_JADKNH010000001.1"/>
</dbReference>
<evidence type="ECO:0000256" key="6">
    <source>
        <dbReference type="SAM" id="Phobius"/>
    </source>
</evidence>
<proteinExistence type="predicted"/>
<dbReference type="CDD" id="cd06580">
    <property type="entry name" value="TM_PBP1_transp_TpRbsC_like"/>
    <property type="match status" value="1"/>
</dbReference>
<dbReference type="Proteomes" id="UP000614200">
    <property type="component" value="Unassembled WGS sequence"/>
</dbReference>
<reference evidence="7 8" key="1">
    <citation type="submission" date="2020-11" db="EMBL/GenBank/DDBJ databases">
        <title>Fusibacter basophilias sp. nov.</title>
        <authorList>
            <person name="Qiu D."/>
        </authorList>
    </citation>
    <scope>NUCLEOTIDE SEQUENCE [LARGE SCALE GENOMIC DNA]</scope>
    <source>
        <strain evidence="7 8">Q10-2</strain>
    </source>
</reference>
<keyword evidence="2" id="KW-1003">Cell membrane</keyword>
<dbReference type="EMBL" id="JADKNH010000001">
    <property type="protein sequence ID" value="MBF4691986.1"/>
    <property type="molecule type" value="Genomic_DNA"/>
</dbReference>
<comment type="subcellular location">
    <subcellularLocation>
        <location evidence="1">Cell membrane</location>
        <topology evidence="1">Multi-pass membrane protein</topology>
    </subcellularLocation>
</comment>
<evidence type="ECO:0000256" key="2">
    <source>
        <dbReference type="ARBA" id="ARBA00022475"/>
    </source>
</evidence>
<dbReference type="InterPro" id="IPR001851">
    <property type="entry name" value="ABC_transp_permease"/>
</dbReference>
<sequence>MKSLLDLISTSDFIYSIFRVTTPLLFASMGAVVSDVAGVPNISLEGLMLIAAFSGMFFSYLSQSALIGLIMALVMAVAFSGLLAFFTLHYKTNIILGGIAINSLASGGTIFFLYLVAHDKGTSISLASKVLPTINIPIIQDLPIVGHIISGHNILTYLSLLAVLFTYYLLKKTALGFHIRAVGEKKEAAESVGINVTKIQAIAILFSGLMCGFGGAFMSMGYVSWFSRDMISGRGWIALAAESMGRQTVLGSALTSFLFGIADALSNALASMGYSSDLVKTIPYFATLIGITIFSVRIYRKSKKIA</sequence>
<protein>
    <submittedName>
        <fullName evidence="7">ABC transporter permease</fullName>
    </submittedName>
</protein>
<keyword evidence="3 6" id="KW-0812">Transmembrane</keyword>
<feature type="transmembrane region" description="Helical" evidence="6">
    <location>
        <begin position="94"/>
        <end position="116"/>
    </location>
</feature>
<evidence type="ECO:0000256" key="1">
    <source>
        <dbReference type="ARBA" id="ARBA00004651"/>
    </source>
</evidence>
<dbReference type="PANTHER" id="PTHR43370:SF1">
    <property type="entry name" value="GUANOSINE ABC TRANSPORTER PERMEASE PROTEIN NUPQ"/>
    <property type="match status" value="1"/>
</dbReference>
<keyword evidence="8" id="KW-1185">Reference proteome</keyword>
<organism evidence="7 8">
    <name type="scientific">Fusibacter ferrireducens</name>
    <dbReference type="NCBI Taxonomy" id="2785058"/>
    <lineage>
        <taxon>Bacteria</taxon>
        <taxon>Bacillati</taxon>
        <taxon>Bacillota</taxon>
        <taxon>Clostridia</taxon>
        <taxon>Eubacteriales</taxon>
        <taxon>Eubacteriales Family XII. Incertae Sedis</taxon>
        <taxon>Fusibacter</taxon>
    </lineage>
</organism>
<dbReference type="Pfam" id="PF02653">
    <property type="entry name" value="BPD_transp_2"/>
    <property type="match status" value="1"/>
</dbReference>
<accession>A0ABR9ZNU3</accession>
<evidence type="ECO:0000256" key="4">
    <source>
        <dbReference type="ARBA" id="ARBA00022989"/>
    </source>
</evidence>
<gene>
    <name evidence="7" type="ORF">ISU02_02595</name>
</gene>
<evidence type="ECO:0000313" key="8">
    <source>
        <dbReference type="Proteomes" id="UP000614200"/>
    </source>
</evidence>
<keyword evidence="4 6" id="KW-1133">Transmembrane helix</keyword>